<evidence type="ECO:0000313" key="2">
    <source>
        <dbReference type="Proteomes" id="UP000091956"/>
    </source>
</evidence>
<protein>
    <recommendedName>
        <fullName evidence="3">Cupin 2 conserved barrel domain-containing protein</fullName>
    </recommendedName>
</protein>
<gene>
    <name evidence="1" type="ORF">VE01_02673</name>
</gene>
<organism evidence="1 2">
    <name type="scientific">Pseudogymnoascus verrucosus</name>
    <dbReference type="NCBI Taxonomy" id="342668"/>
    <lineage>
        <taxon>Eukaryota</taxon>
        <taxon>Fungi</taxon>
        <taxon>Dikarya</taxon>
        <taxon>Ascomycota</taxon>
        <taxon>Pezizomycotina</taxon>
        <taxon>Leotiomycetes</taxon>
        <taxon>Thelebolales</taxon>
        <taxon>Thelebolaceae</taxon>
        <taxon>Pseudogymnoascus</taxon>
    </lineage>
</organism>
<dbReference type="RefSeq" id="XP_018133054.1">
    <property type="nucleotide sequence ID" value="XM_018272180.2"/>
</dbReference>
<dbReference type="SUPFAM" id="SSF51182">
    <property type="entry name" value="RmlC-like cupins"/>
    <property type="match status" value="1"/>
</dbReference>
<dbReference type="Gene3D" id="2.60.120.10">
    <property type="entry name" value="Jelly Rolls"/>
    <property type="match status" value="2"/>
</dbReference>
<dbReference type="InterPro" id="IPR011051">
    <property type="entry name" value="RmlC_Cupin_sf"/>
</dbReference>
<proteinExistence type="predicted"/>
<evidence type="ECO:0000313" key="1">
    <source>
        <dbReference type="EMBL" id="OBT99321.1"/>
    </source>
</evidence>
<reference evidence="2" key="2">
    <citation type="journal article" date="2018" name="Nat. Commun.">
        <title>Extreme sensitivity to ultraviolet light in the fungal pathogen causing white-nose syndrome of bats.</title>
        <authorList>
            <person name="Palmer J.M."/>
            <person name="Drees K.P."/>
            <person name="Foster J.T."/>
            <person name="Lindner D.L."/>
        </authorList>
    </citation>
    <scope>NUCLEOTIDE SEQUENCE [LARGE SCALE GENOMIC DNA]</scope>
    <source>
        <strain evidence="2">UAMH 10579</strain>
    </source>
</reference>
<dbReference type="Proteomes" id="UP000091956">
    <property type="component" value="Unassembled WGS sequence"/>
</dbReference>
<keyword evidence="2" id="KW-1185">Reference proteome</keyword>
<dbReference type="EMBL" id="KV460213">
    <property type="protein sequence ID" value="OBT99321.1"/>
    <property type="molecule type" value="Genomic_DNA"/>
</dbReference>
<sequence>MGVVTEYLDAYPIADEAPIELQRDEELLFGKAQVGPIRLLQHELLGAVHFPVEFVPARFSPPRGIYECDHIRLEWQQMGNFRQPFYHRNADVDEVSYQIFGDRTLMTEHGTVEIRPGDYSRIPVGVGHDNYGRNEIHLLFYIPASVTECGPFAKKASHTIPPFEGWESKVVAEVMTECLGGPECDIASFQVDETLLLNHAKGLPEDKLISILRPTEASKGDIEWKYKSKHVWIGHTELSKSTGTPKYRRHRRAEEIQCQISGTRTVITQRGIITLEPGDFISIPNGVAFTDHVTDNSTHITVLTFNEAEAKGDIVKRAKPATTEAIAELRHV</sequence>
<accession>A0A1B8GU20</accession>
<dbReference type="GeneID" id="28836059"/>
<dbReference type="AlphaFoldDB" id="A0A1B8GU20"/>
<dbReference type="OrthoDB" id="5150427at2759"/>
<evidence type="ECO:0008006" key="3">
    <source>
        <dbReference type="Google" id="ProtNLM"/>
    </source>
</evidence>
<reference evidence="1 2" key="1">
    <citation type="submission" date="2016-03" db="EMBL/GenBank/DDBJ databases">
        <title>Comparative genomics of Pseudogymnoascus destructans, the fungus causing white-nose syndrome of bats.</title>
        <authorList>
            <person name="Palmer J.M."/>
            <person name="Drees K.P."/>
            <person name="Foster J.T."/>
            <person name="Lindner D.L."/>
        </authorList>
    </citation>
    <scope>NUCLEOTIDE SEQUENCE [LARGE SCALE GENOMIC DNA]</scope>
    <source>
        <strain evidence="1 2">UAMH 10579</strain>
    </source>
</reference>
<name>A0A1B8GU20_9PEZI</name>
<dbReference type="InterPro" id="IPR014710">
    <property type="entry name" value="RmlC-like_jellyroll"/>
</dbReference>